<feature type="signal peptide" evidence="2">
    <location>
        <begin position="1"/>
        <end position="24"/>
    </location>
</feature>
<evidence type="ECO:0000313" key="4">
    <source>
        <dbReference type="Proteomes" id="UP001642464"/>
    </source>
</evidence>
<protein>
    <recommendedName>
        <fullName evidence="5">SHSP domain-containing protein</fullName>
    </recommendedName>
</protein>
<proteinExistence type="predicted"/>
<evidence type="ECO:0000256" key="2">
    <source>
        <dbReference type="SAM" id="SignalP"/>
    </source>
</evidence>
<organism evidence="3 4">
    <name type="scientific">Durusdinium trenchii</name>
    <dbReference type="NCBI Taxonomy" id="1381693"/>
    <lineage>
        <taxon>Eukaryota</taxon>
        <taxon>Sar</taxon>
        <taxon>Alveolata</taxon>
        <taxon>Dinophyceae</taxon>
        <taxon>Suessiales</taxon>
        <taxon>Symbiodiniaceae</taxon>
        <taxon>Durusdinium</taxon>
    </lineage>
</organism>
<dbReference type="EMBL" id="CAXAMM010004902">
    <property type="protein sequence ID" value="CAK9005289.1"/>
    <property type="molecule type" value="Genomic_DNA"/>
</dbReference>
<name>A0ABP0ITH1_9DINO</name>
<dbReference type="PROSITE" id="PS51257">
    <property type="entry name" value="PROKAR_LIPOPROTEIN"/>
    <property type="match status" value="1"/>
</dbReference>
<keyword evidence="2" id="KW-0732">Signal</keyword>
<feature type="compositionally biased region" description="Basic and acidic residues" evidence="1">
    <location>
        <begin position="239"/>
        <end position="248"/>
    </location>
</feature>
<keyword evidence="4" id="KW-1185">Reference proteome</keyword>
<reference evidence="3 4" key="1">
    <citation type="submission" date="2024-02" db="EMBL/GenBank/DDBJ databases">
        <authorList>
            <person name="Chen Y."/>
            <person name="Shah S."/>
            <person name="Dougan E. K."/>
            <person name="Thang M."/>
            <person name="Chan C."/>
        </authorList>
    </citation>
    <scope>NUCLEOTIDE SEQUENCE [LARGE SCALE GENOMIC DNA]</scope>
</reference>
<accession>A0ABP0ITH1</accession>
<sequence length="248" mass="27976">MATKVMAAIALVAVLLACAGVSSADAWLARPGFASHQRFHHPSMFGDVFPHRRHVGFERPRAPVGSARSFFGNRPQQAVVRPRDHKVFDLGDVFELHVEAREHNKLQAFAFDVREGVLAIADRFDKARLDERFRLPPGVHDSDIKVRTRPDRLILVIPKGSTVPSRDQHSQQNTPDQQQQPVRSAEDQAKPNKPQQQKQAAQEQIFQEEDPDLELLDDDEDRAVDVSGEPDSDAAEGFFDNRGDFHFY</sequence>
<feature type="compositionally biased region" description="Low complexity" evidence="1">
    <location>
        <begin position="170"/>
        <end position="180"/>
    </location>
</feature>
<evidence type="ECO:0000313" key="3">
    <source>
        <dbReference type="EMBL" id="CAK9005289.1"/>
    </source>
</evidence>
<feature type="chain" id="PRO_5046767546" description="SHSP domain-containing protein" evidence="2">
    <location>
        <begin position="25"/>
        <end position="248"/>
    </location>
</feature>
<comment type="caution">
    <text evidence="3">The sequence shown here is derived from an EMBL/GenBank/DDBJ whole genome shotgun (WGS) entry which is preliminary data.</text>
</comment>
<evidence type="ECO:0000256" key="1">
    <source>
        <dbReference type="SAM" id="MobiDB-lite"/>
    </source>
</evidence>
<gene>
    <name evidence="3" type="ORF">SCF082_LOCUS8535</name>
</gene>
<evidence type="ECO:0008006" key="5">
    <source>
        <dbReference type="Google" id="ProtNLM"/>
    </source>
</evidence>
<feature type="region of interest" description="Disordered" evidence="1">
    <location>
        <begin position="159"/>
        <end position="248"/>
    </location>
</feature>
<feature type="compositionally biased region" description="Low complexity" evidence="1">
    <location>
        <begin position="191"/>
        <end position="205"/>
    </location>
</feature>
<feature type="compositionally biased region" description="Acidic residues" evidence="1">
    <location>
        <begin position="206"/>
        <end position="234"/>
    </location>
</feature>
<dbReference type="Proteomes" id="UP001642464">
    <property type="component" value="Unassembled WGS sequence"/>
</dbReference>